<dbReference type="Gene3D" id="3.40.50.1820">
    <property type="entry name" value="alpha/beta hydrolase"/>
    <property type="match status" value="1"/>
</dbReference>
<feature type="domain" description="Poly-beta-hydroxybutyrate polymerase N-terminal" evidence="4">
    <location>
        <begin position="27"/>
        <end position="67"/>
    </location>
</feature>
<proteinExistence type="predicted"/>
<protein>
    <submittedName>
        <fullName evidence="5">Polyhydroxyalkanoic acid synthase</fullName>
    </submittedName>
</protein>
<sequence>MNAPMPIREPAAAPEAECGCAPIEAAPDQLDEQVRSALACATQGMSLASFWLAGLDWALHLAVSPGKVDASLGEWMSAMIAATGGMLPGPATAQPAPGATAPPSDLRFADPAWSQWPFRFWRDAFHNNEALWASLTRGLRGVSPHHERIVSFCARQMLDTCSPGNAWWLNPVVLQATAASAGGNFVNGAQHWLHDMQDVVADLSHDPKLRRPPTFKVGRDVAVTPGKVVLRNALIELIQYAPASAEVWREPVLIVPSWIMKYYILDLQPRDSMVRYLVEQGHTVFMISWKNPGADARDLGLDDYLRLGVRAALHAVQERCPDTRIHAAGYCLGGTLLSICAAALSRDDSGLPLQSLTLFASETDFTEPGELGLFIDSSALSTLDAMMRQQGYLDGPQMAAAFQMLHSRDLIWSRMMSEYLLGKRLRPNDLVSWNRDVTRLPFRMHSECLHKLFLNNDLAEGRYCVDGRPVALSDIGMPIFAVGTEHDHVSPWRSVYKLHLLTSAPLTFLLTSGGHNAGIVADPSHPGRRYRVETRAAQATYGSPERYLSTAQRHEGSWWPCWQGWLASHSTGRVPARDAAQGALAEAPGSYLLES</sequence>
<dbReference type="AlphaFoldDB" id="A0A643FR55"/>
<evidence type="ECO:0000256" key="1">
    <source>
        <dbReference type="ARBA" id="ARBA00022679"/>
    </source>
</evidence>
<dbReference type="GO" id="GO:0042619">
    <property type="term" value="P:poly-hydroxybutyrate biosynthetic process"/>
    <property type="evidence" value="ECO:0007669"/>
    <property type="project" value="InterPro"/>
</dbReference>
<dbReference type="InterPro" id="IPR010941">
    <property type="entry name" value="PhaC_N"/>
</dbReference>
<feature type="domain" description="Poly-beta-hydroxybutyrate polymerase N-terminal" evidence="3">
    <location>
        <begin position="105"/>
        <end position="277"/>
    </location>
</feature>
<dbReference type="Pfam" id="PF12551">
    <property type="entry name" value="PHBC_N"/>
    <property type="match status" value="1"/>
</dbReference>
<dbReference type="InterPro" id="IPR029058">
    <property type="entry name" value="AB_hydrolase_fold"/>
</dbReference>
<name>A0A643FR55_9BURK</name>
<keyword evidence="1" id="KW-0808">Transferase</keyword>
<organism evidence="5 6">
    <name type="scientific">Cupriavidus basilensis</name>
    <dbReference type="NCBI Taxonomy" id="68895"/>
    <lineage>
        <taxon>Bacteria</taxon>
        <taxon>Pseudomonadati</taxon>
        <taxon>Pseudomonadota</taxon>
        <taxon>Betaproteobacteria</taxon>
        <taxon>Burkholderiales</taxon>
        <taxon>Burkholderiaceae</taxon>
        <taxon>Cupriavidus</taxon>
    </lineage>
</organism>
<dbReference type="SUPFAM" id="SSF53474">
    <property type="entry name" value="alpha/beta-Hydrolases"/>
    <property type="match status" value="1"/>
</dbReference>
<evidence type="ECO:0000313" key="6">
    <source>
        <dbReference type="Proteomes" id="UP000397656"/>
    </source>
</evidence>
<dbReference type="InterPro" id="IPR022211">
    <property type="entry name" value="PHBC_N"/>
</dbReference>
<dbReference type="Pfam" id="PF07167">
    <property type="entry name" value="PhaC_N"/>
    <property type="match status" value="1"/>
</dbReference>
<evidence type="ECO:0000313" key="5">
    <source>
        <dbReference type="EMBL" id="QOT78106.1"/>
    </source>
</evidence>
<dbReference type="Proteomes" id="UP000397656">
    <property type="component" value="Chromosome 1"/>
</dbReference>
<accession>A0A643FR55</accession>
<reference evidence="5 6" key="1">
    <citation type="submission" date="2020-10" db="EMBL/GenBank/DDBJ databases">
        <title>Complete genome sequence of Cupriavidus basilensis CCUG 49340T.</title>
        <authorList>
            <person name="Salva-Serra F."/>
            <person name="Donoso R.A."/>
            <person name="Cho K.H."/>
            <person name="Yoo J.A."/>
            <person name="Lee K."/>
            <person name="Yoon S.-H."/>
            <person name="Perez-Pantoja D."/>
            <person name="Moore E.R.B."/>
        </authorList>
    </citation>
    <scope>NUCLEOTIDE SEQUENCE [LARGE SCALE GENOMIC DNA]</scope>
    <source>
        <strain evidence="6">CCUG 49340</strain>
    </source>
</reference>
<dbReference type="EMBL" id="CP062803">
    <property type="protein sequence ID" value="QOT78106.1"/>
    <property type="molecule type" value="Genomic_DNA"/>
</dbReference>
<evidence type="ECO:0000256" key="2">
    <source>
        <dbReference type="ARBA" id="ARBA00023315"/>
    </source>
</evidence>
<evidence type="ECO:0000259" key="3">
    <source>
        <dbReference type="Pfam" id="PF07167"/>
    </source>
</evidence>
<keyword evidence="2" id="KW-0012">Acyltransferase</keyword>
<dbReference type="PANTHER" id="PTHR36837:SF5">
    <property type="entry name" value="POLY-3-HYDROXYBUTYRATE SYNTHASE"/>
    <property type="match status" value="1"/>
</dbReference>
<dbReference type="PANTHER" id="PTHR36837">
    <property type="entry name" value="POLY(3-HYDROXYALKANOATE) POLYMERASE SUBUNIT PHAC"/>
    <property type="match status" value="1"/>
</dbReference>
<dbReference type="GO" id="GO:0016746">
    <property type="term" value="F:acyltransferase activity"/>
    <property type="evidence" value="ECO:0007669"/>
    <property type="project" value="UniProtKB-KW"/>
</dbReference>
<dbReference type="InterPro" id="IPR051321">
    <property type="entry name" value="PHA/PHB_synthase"/>
</dbReference>
<evidence type="ECO:0000259" key="4">
    <source>
        <dbReference type="Pfam" id="PF12551"/>
    </source>
</evidence>
<gene>
    <name evidence="5" type="ORF">F7R26_008910</name>
</gene>